<dbReference type="AlphaFoldDB" id="A0AAN9FR61"/>
<evidence type="ECO:0000313" key="4">
    <source>
        <dbReference type="Proteomes" id="UP001372338"/>
    </source>
</evidence>
<dbReference type="PROSITE" id="PS51354">
    <property type="entry name" value="GLUTAREDOXIN_2"/>
    <property type="match status" value="1"/>
</dbReference>
<protein>
    <recommendedName>
        <fullName evidence="2">Glutaredoxin domain-containing protein</fullName>
    </recommendedName>
</protein>
<dbReference type="InterPro" id="IPR002109">
    <property type="entry name" value="Glutaredoxin"/>
</dbReference>
<dbReference type="PANTHER" id="PTHR45669:SF25">
    <property type="entry name" value="GLUTAREDOXIN (GRX) FAMILY PROTEIN"/>
    <property type="match status" value="1"/>
</dbReference>
<evidence type="ECO:0000256" key="1">
    <source>
        <dbReference type="SAM" id="MobiDB-lite"/>
    </source>
</evidence>
<dbReference type="InterPro" id="IPR036249">
    <property type="entry name" value="Thioredoxin-like_sf"/>
</dbReference>
<evidence type="ECO:0000313" key="3">
    <source>
        <dbReference type="EMBL" id="KAK7281114.1"/>
    </source>
</evidence>
<dbReference type="EMBL" id="JAYWIO010000002">
    <property type="protein sequence ID" value="KAK7281114.1"/>
    <property type="molecule type" value="Genomic_DNA"/>
</dbReference>
<dbReference type="PANTHER" id="PTHR45669">
    <property type="entry name" value="GLUTAREDOXIN DOMAIN-CONTAINING CYSTEINE-RICH PROTEIN CG12206-RELATED"/>
    <property type="match status" value="1"/>
</dbReference>
<dbReference type="CDD" id="cd03031">
    <property type="entry name" value="GRX_GRX_like"/>
    <property type="match status" value="1"/>
</dbReference>
<feature type="domain" description="Glutaredoxin" evidence="2">
    <location>
        <begin position="104"/>
        <end position="170"/>
    </location>
</feature>
<keyword evidence="4" id="KW-1185">Reference proteome</keyword>
<dbReference type="Pfam" id="PF00462">
    <property type="entry name" value="Glutaredoxin"/>
    <property type="match status" value="1"/>
</dbReference>
<comment type="caution">
    <text evidence="3">The sequence shown here is derived from an EMBL/GenBank/DDBJ whole genome shotgun (WGS) entry which is preliminary data.</text>
</comment>
<evidence type="ECO:0000259" key="2">
    <source>
        <dbReference type="Pfam" id="PF00462"/>
    </source>
</evidence>
<dbReference type="Pfam" id="PF23733">
    <property type="entry name" value="GRXCR1-2_C"/>
    <property type="match status" value="1"/>
</dbReference>
<proteinExistence type="predicted"/>
<feature type="region of interest" description="Disordered" evidence="1">
    <location>
        <begin position="1"/>
        <end position="33"/>
    </location>
</feature>
<dbReference type="SUPFAM" id="SSF52833">
    <property type="entry name" value="Thioredoxin-like"/>
    <property type="match status" value="1"/>
</dbReference>
<feature type="compositionally biased region" description="Low complexity" evidence="1">
    <location>
        <begin position="15"/>
        <end position="33"/>
    </location>
</feature>
<gene>
    <name evidence="3" type="ORF">RIF29_08821</name>
</gene>
<dbReference type="Proteomes" id="UP001372338">
    <property type="component" value="Unassembled WGS sequence"/>
</dbReference>
<reference evidence="3 4" key="1">
    <citation type="submission" date="2024-01" db="EMBL/GenBank/DDBJ databases">
        <title>The genomes of 5 underutilized Papilionoideae crops provide insights into root nodulation and disease resistanc.</title>
        <authorList>
            <person name="Yuan L."/>
        </authorList>
    </citation>
    <scope>NUCLEOTIDE SEQUENCE [LARGE SCALE GENOMIC DNA]</scope>
    <source>
        <strain evidence="3">ZHUSHIDOU_FW_LH</strain>
        <tissue evidence="3">Leaf</tissue>
    </source>
</reference>
<name>A0AAN9FR61_CROPI</name>
<sequence length="255" mass="28378">MWPKWLNSRRRRHVSATSPPSSPSPLSRPRSRSNRFSYSSFKDIDALLQFEPESPKSPTLFRNLSISPSVVRSFTITTTTTTTARTVPSSLCPITSPPKTGAIVFYFTSLHVIRRTFEDCRVVRSILLGLGVAIDERDVSIDEKFRDELRESLGRWNVTLPSVFIGGNYVGGADDIKRLYNSGELQGLIEQFPKSKTNGGCDLCGGMRFVVCDVCDGSHKVFAEKSGFRIRSCAKCNVNGLIRCPACFFVLPHTT</sequence>
<dbReference type="Gene3D" id="3.40.30.10">
    <property type="entry name" value="Glutaredoxin"/>
    <property type="match status" value="1"/>
</dbReference>
<organism evidence="3 4">
    <name type="scientific">Crotalaria pallida</name>
    <name type="common">Smooth rattlebox</name>
    <name type="synonym">Crotalaria striata</name>
    <dbReference type="NCBI Taxonomy" id="3830"/>
    <lineage>
        <taxon>Eukaryota</taxon>
        <taxon>Viridiplantae</taxon>
        <taxon>Streptophyta</taxon>
        <taxon>Embryophyta</taxon>
        <taxon>Tracheophyta</taxon>
        <taxon>Spermatophyta</taxon>
        <taxon>Magnoliopsida</taxon>
        <taxon>eudicotyledons</taxon>
        <taxon>Gunneridae</taxon>
        <taxon>Pentapetalae</taxon>
        <taxon>rosids</taxon>
        <taxon>fabids</taxon>
        <taxon>Fabales</taxon>
        <taxon>Fabaceae</taxon>
        <taxon>Papilionoideae</taxon>
        <taxon>50 kb inversion clade</taxon>
        <taxon>genistoids sensu lato</taxon>
        <taxon>core genistoids</taxon>
        <taxon>Crotalarieae</taxon>
        <taxon>Crotalaria</taxon>
    </lineage>
</organism>
<accession>A0AAN9FR61</accession>